<keyword evidence="1" id="KW-0472">Membrane</keyword>
<name>A0A239AXZ4_9ACTN</name>
<keyword evidence="3" id="KW-1185">Reference proteome</keyword>
<organism evidence="2 3">
    <name type="scientific">Actinoplanes regularis</name>
    <dbReference type="NCBI Taxonomy" id="52697"/>
    <lineage>
        <taxon>Bacteria</taxon>
        <taxon>Bacillati</taxon>
        <taxon>Actinomycetota</taxon>
        <taxon>Actinomycetes</taxon>
        <taxon>Micromonosporales</taxon>
        <taxon>Micromonosporaceae</taxon>
        <taxon>Actinoplanes</taxon>
    </lineage>
</organism>
<gene>
    <name evidence="2" type="ORF">SAMN06264365_108195</name>
</gene>
<accession>A0A239AXZ4</accession>
<evidence type="ECO:0000256" key="1">
    <source>
        <dbReference type="SAM" id="Phobius"/>
    </source>
</evidence>
<dbReference type="Proteomes" id="UP000198415">
    <property type="component" value="Unassembled WGS sequence"/>
</dbReference>
<dbReference type="EMBL" id="FZNR01000008">
    <property type="protein sequence ID" value="SNS00420.1"/>
    <property type="molecule type" value="Genomic_DNA"/>
</dbReference>
<dbReference type="AlphaFoldDB" id="A0A239AXZ4"/>
<proteinExistence type="predicted"/>
<keyword evidence="1" id="KW-0812">Transmembrane</keyword>
<evidence type="ECO:0000313" key="3">
    <source>
        <dbReference type="Proteomes" id="UP000198415"/>
    </source>
</evidence>
<protein>
    <submittedName>
        <fullName evidence="2">Uncharacterized protein</fullName>
    </submittedName>
</protein>
<evidence type="ECO:0000313" key="2">
    <source>
        <dbReference type="EMBL" id="SNS00420.1"/>
    </source>
</evidence>
<keyword evidence="1" id="KW-1133">Transmembrane helix</keyword>
<sequence length="55" mass="5618">MMGQAAVPILFGAVAAVFATVVTKRGEQWAAVALRVAVAAIGFGMVIGVIVRMNS</sequence>
<reference evidence="2 3" key="1">
    <citation type="submission" date="2017-06" db="EMBL/GenBank/DDBJ databases">
        <authorList>
            <person name="Kim H.J."/>
            <person name="Triplett B.A."/>
        </authorList>
    </citation>
    <scope>NUCLEOTIDE SEQUENCE [LARGE SCALE GENOMIC DNA]</scope>
    <source>
        <strain evidence="2 3">DSM 43151</strain>
    </source>
</reference>
<feature type="transmembrane region" description="Helical" evidence="1">
    <location>
        <begin position="29"/>
        <end position="51"/>
    </location>
</feature>